<dbReference type="Proteomes" id="UP000286701">
    <property type="component" value="Unassembled WGS sequence"/>
</dbReference>
<gene>
    <name evidence="2" type="ORF">EPL05_15110</name>
</gene>
<dbReference type="EMBL" id="SBIW01000007">
    <property type="protein sequence ID" value="RWY50088.1"/>
    <property type="molecule type" value="Genomic_DNA"/>
</dbReference>
<comment type="caution">
    <text evidence="2">The sequence shown here is derived from an EMBL/GenBank/DDBJ whole genome shotgun (WGS) entry which is preliminary data.</text>
</comment>
<name>A0A3S3UT70_9SPHI</name>
<dbReference type="AlphaFoldDB" id="A0A3S3UT70"/>
<keyword evidence="1" id="KW-0472">Membrane</keyword>
<dbReference type="OrthoDB" id="1454687at2"/>
<organism evidence="2 3">
    <name type="scientific">Mucilaginibacter gilvus</name>
    <dbReference type="NCBI Taxonomy" id="2305909"/>
    <lineage>
        <taxon>Bacteria</taxon>
        <taxon>Pseudomonadati</taxon>
        <taxon>Bacteroidota</taxon>
        <taxon>Sphingobacteriia</taxon>
        <taxon>Sphingobacteriales</taxon>
        <taxon>Sphingobacteriaceae</taxon>
        <taxon>Mucilaginibacter</taxon>
    </lineage>
</organism>
<evidence type="ECO:0000313" key="3">
    <source>
        <dbReference type="Proteomes" id="UP000286701"/>
    </source>
</evidence>
<dbReference type="RefSeq" id="WP_128534818.1">
    <property type="nucleotide sequence ID" value="NZ_SBIW01000007.1"/>
</dbReference>
<accession>A0A3S3UT70</accession>
<protein>
    <submittedName>
        <fullName evidence="2">Uncharacterized protein</fullName>
    </submittedName>
</protein>
<feature type="transmembrane region" description="Helical" evidence="1">
    <location>
        <begin position="123"/>
        <end position="145"/>
    </location>
</feature>
<sequence>MKLIFKHTRRGKPPGKAVYPVPAIRSLSAFLKQVTIKEINLANKCMIIATVAYNLKKLLNGISASVRKRVKKDSKWTIETRCTTFLAFNTNENNLISQIRMNINSKWLNIHLLCKLNYSAIQILCATATIAGPSLFEFLSLLIYIKVYQGYR</sequence>
<keyword evidence="1" id="KW-0812">Transmembrane</keyword>
<keyword evidence="3" id="KW-1185">Reference proteome</keyword>
<evidence type="ECO:0000313" key="2">
    <source>
        <dbReference type="EMBL" id="RWY50088.1"/>
    </source>
</evidence>
<keyword evidence="1" id="KW-1133">Transmembrane helix</keyword>
<reference evidence="2 3" key="1">
    <citation type="submission" date="2019-01" db="EMBL/GenBank/DDBJ databases">
        <title>Mucilaginibacter antarcticum sp. nov., isolated from antarctic soil.</title>
        <authorList>
            <person name="Yan Y.-Q."/>
            <person name="Du Z.-J."/>
        </authorList>
    </citation>
    <scope>NUCLEOTIDE SEQUENCE [LARGE SCALE GENOMIC DNA]</scope>
    <source>
        <strain evidence="2 3">F01003</strain>
    </source>
</reference>
<proteinExistence type="predicted"/>
<evidence type="ECO:0000256" key="1">
    <source>
        <dbReference type="SAM" id="Phobius"/>
    </source>
</evidence>